<organism evidence="3 4">
    <name type="scientific">Nesidiocoris tenuis</name>
    <dbReference type="NCBI Taxonomy" id="355587"/>
    <lineage>
        <taxon>Eukaryota</taxon>
        <taxon>Metazoa</taxon>
        <taxon>Ecdysozoa</taxon>
        <taxon>Arthropoda</taxon>
        <taxon>Hexapoda</taxon>
        <taxon>Insecta</taxon>
        <taxon>Pterygota</taxon>
        <taxon>Neoptera</taxon>
        <taxon>Paraneoptera</taxon>
        <taxon>Hemiptera</taxon>
        <taxon>Heteroptera</taxon>
        <taxon>Panheteroptera</taxon>
        <taxon>Cimicomorpha</taxon>
        <taxon>Miridae</taxon>
        <taxon>Dicyphina</taxon>
        <taxon>Nesidiocoris</taxon>
    </lineage>
</organism>
<gene>
    <name evidence="3" type="ORF">NTEN_LOCUS22395</name>
</gene>
<accession>A0A6H5HNY9</accession>
<proteinExistence type="predicted"/>
<dbReference type="PANTHER" id="PTHR21505:SF8">
    <property type="entry name" value="DPT-YFP REPRESSOR BY OVEREXPRESSION, ISOFORM D-RELATED"/>
    <property type="match status" value="1"/>
</dbReference>
<dbReference type="PROSITE" id="PS51029">
    <property type="entry name" value="MADF"/>
    <property type="match status" value="1"/>
</dbReference>
<dbReference type="OrthoDB" id="6629625at2759"/>
<feature type="region of interest" description="Disordered" evidence="1">
    <location>
        <begin position="120"/>
        <end position="172"/>
    </location>
</feature>
<dbReference type="SMART" id="SM00595">
    <property type="entry name" value="MADF"/>
    <property type="match status" value="1"/>
</dbReference>
<dbReference type="Proteomes" id="UP000479000">
    <property type="component" value="Unassembled WGS sequence"/>
</dbReference>
<dbReference type="Pfam" id="PF10545">
    <property type="entry name" value="MADF_DNA_bdg"/>
    <property type="match status" value="1"/>
</dbReference>
<evidence type="ECO:0000313" key="4">
    <source>
        <dbReference type="Proteomes" id="UP000479000"/>
    </source>
</evidence>
<name>A0A6H5HNY9_9HEMI</name>
<keyword evidence="4" id="KW-1185">Reference proteome</keyword>
<feature type="region of interest" description="Disordered" evidence="1">
    <location>
        <begin position="204"/>
        <end position="227"/>
    </location>
</feature>
<dbReference type="PANTHER" id="PTHR21505">
    <property type="entry name" value="MADF DOMAIN-CONTAINING PROTEIN-RELATED"/>
    <property type="match status" value="1"/>
</dbReference>
<dbReference type="AlphaFoldDB" id="A0A6H5HNY9"/>
<evidence type="ECO:0000259" key="2">
    <source>
        <dbReference type="PROSITE" id="PS51029"/>
    </source>
</evidence>
<evidence type="ECO:0000313" key="3">
    <source>
        <dbReference type="EMBL" id="CAB0018555.1"/>
    </source>
</evidence>
<dbReference type="InterPro" id="IPR006578">
    <property type="entry name" value="MADF-dom"/>
</dbReference>
<feature type="compositionally biased region" description="Acidic residues" evidence="1">
    <location>
        <begin position="153"/>
        <end position="172"/>
    </location>
</feature>
<evidence type="ECO:0000256" key="1">
    <source>
        <dbReference type="SAM" id="MobiDB-lite"/>
    </source>
</evidence>
<feature type="non-terminal residue" evidence="3">
    <location>
        <position position="304"/>
    </location>
</feature>
<feature type="domain" description="MADF" evidence="2">
    <location>
        <begin position="19"/>
        <end position="112"/>
    </location>
</feature>
<protein>
    <recommendedName>
        <fullName evidence="2">MADF domain-containing protein</fullName>
    </recommendedName>
</protein>
<sequence>MTSESPPGRVTLTPKQILRLWVAYEKQSVLWDFDHVKYSNQAARLAAYKAMVKELKIPGINVRTVKKKIRTLRNRYSAKMLTLCQLKALNKPFPPLPNWFHVADSFLRDQTRLKNPNTLTESLYLPPKSKDAPFKIPRTGGADYYSDGPASADDVDDDMDDTAKDNEDDNEESIYLELDDAQLMAIENGEMSIEEVAAKAEQAAKLQRRGGKPANDEHADGSDDENSNEFDAFGRCVALQLKTYFEFSHDLPTQVIMTWLRWHEKSYGRFNPVYRQTHERTNSLERRLRKAMIRLPHSGNLNEL</sequence>
<reference evidence="3 4" key="1">
    <citation type="submission" date="2020-02" db="EMBL/GenBank/DDBJ databases">
        <authorList>
            <person name="Ferguson B K."/>
        </authorList>
    </citation>
    <scope>NUCLEOTIDE SEQUENCE [LARGE SCALE GENOMIC DNA]</scope>
</reference>
<dbReference type="EMBL" id="CADCXU010032982">
    <property type="protein sequence ID" value="CAB0018555.1"/>
    <property type="molecule type" value="Genomic_DNA"/>
</dbReference>